<dbReference type="HOGENOM" id="CLU_098387_0_0_1"/>
<evidence type="ECO:0000313" key="2">
    <source>
        <dbReference type="Proteomes" id="UP000012065"/>
    </source>
</evidence>
<organism evidence="1 2">
    <name type="scientific">Thanatephorus cucumeris (strain AG1-IB / isolate 7/3/14)</name>
    <name type="common">Lettuce bottom rot fungus</name>
    <name type="synonym">Rhizoctonia solani</name>
    <dbReference type="NCBI Taxonomy" id="1108050"/>
    <lineage>
        <taxon>Eukaryota</taxon>
        <taxon>Fungi</taxon>
        <taxon>Dikarya</taxon>
        <taxon>Basidiomycota</taxon>
        <taxon>Agaricomycotina</taxon>
        <taxon>Agaricomycetes</taxon>
        <taxon>Cantharellales</taxon>
        <taxon>Ceratobasidiaceae</taxon>
        <taxon>Rhizoctonia</taxon>
        <taxon>Rhizoctonia solani AG-1</taxon>
    </lineage>
</organism>
<proteinExistence type="predicted"/>
<accession>M5C5K4</accession>
<dbReference type="Proteomes" id="UP000012065">
    <property type="component" value="Unassembled WGS sequence"/>
</dbReference>
<dbReference type="Gene3D" id="3.40.198.10">
    <property type="entry name" value="Delta-endotoxin CytB-like"/>
    <property type="match status" value="1"/>
</dbReference>
<dbReference type="EMBL" id="CAOJ01013472">
    <property type="protein sequence ID" value="CCO34671.1"/>
    <property type="molecule type" value="Genomic_DNA"/>
</dbReference>
<gene>
    <name evidence="1" type="ORF">BN14_08776</name>
</gene>
<dbReference type="SUPFAM" id="SSF55676">
    <property type="entry name" value="CytB endotoxin-like"/>
    <property type="match status" value="1"/>
</dbReference>
<dbReference type="InterPro" id="IPR035918">
    <property type="entry name" value="CytB_endotoxin-like_sf"/>
</dbReference>
<sequence length="144" mass="15928">MIIESYDNNGIARQNVTLEVVFNKVGNLLGPTAGVAFDKDAMTEKLINSFTGLQEKEDLGVAHYDEQGGGTVFTYLVLFEVPNPHVPSDFYTLVSTVKLMAADISSKESWFGPEKNNRQDFSAEVEVMKLACNENFQADPWPSS</sequence>
<evidence type="ECO:0000313" key="1">
    <source>
        <dbReference type="EMBL" id="CCO34671.1"/>
    </source>
</evidence>
<comment type="caution">
    <text evidence="1">The sequence shown here is derived from an EMBL/GenBank/DDBJ whole genome shotgun (WGS) entry which is preliminary data.</text>
</comment>
<protein>
    <submittedName>
        <fullName evidence="1">Uncharacterized protein</fullName>
    </submittedName>
</protein>
<reference evidence="1 2" key="1">
    <citation type="journal article" date="2013" name="J. Biotechnol.">
        <title>Establishment and interpretation of the genome sequence of the phytopathogenic fungus Rhizoctonia solani AG1-IB isolate 7/3/14.</title>
        <authorList>
            <person name="Wibberg D.W."/>
            <person name="Jelonek L.J."/>
            <person name="Rupp O.R."/>
            <person name="Hennig M.H."/>
            <person name="Eikmeyer F.E."/>
            <person name="Goesmann A.G."/>
            <person name="Hartmann A.H."/>
            <person name="Borriss R.B."/>
            <person name="Grosch R.G."/>
            <person name="Puehler A.P."/>
            <person name="Schlueter A.S."/>
        </authorList>
    </citation>
    <scope>NUCLEOTIDE SEQUENCE [LARGE SCALE GENOMIC DNA]</scope>
    <source>
        <strain evidence="2">AG1-IB / isolate 7/3/14</strain>
    </source>
</reference>
<name>M5C5K4_THACB</name>
<dbReference type="AlphaFoldDB" id="M5C5K4"/>